<dbReference type="Proteomes" id="UP000004470">
    <property type="component" value="Unassembled WGS sequence"/>
</dbReference>
<dbReference type="InterPro" id="IPR021080">
    <property type="entry name" value="Minor_capsid_protein"/>
</dbReference>
<dbReference type="Pfam" id="PF11114">
    <property type="entry name" value="Minor_capsid_2"/>
    <property type="match status" value="1"/>
</dbReference>
<evidence type="ECO:0000313" key="2">
    <source>
        <dbReference type="Proteomes" id="UP000004470"/>
    </source>
</evidence>
<dbReference type="EMBL" id="AEEG01000002">
    <property type="protein sequence ID" value="EFL96239.1"/>
    <property type="molecule type" value="Genomic_DNA"/>
</dbReference>
<dbReference type="eggNOG" id="ENOG5031M9W">
    <property type="taxonomic scope" value="Bacteria"/>
</dbReference>
<organism evidence="1 2">
    <name type="scientific">Pediococcus acidilactici DSM 20284</name>
    <dbReference type="NCBI Taxonomy" id="862514"/>
    <lineage>
        <taxon>Bacteria</taxon>
        <taxon>Bacillati</taxon>
        <taxon>Bacillota</taxon>
        <taxon>Bacilli</taxon>
        <taxon>Lactobacillales</taxon>
        <taxon>Lactobacillaceae</taxon>
        <taxon>Pediococcus</taxon>
        <taxon>Pediococcus acidilactici group</taxon>
    </lineage>
</organism>
<sequence>MKAKSEVNIQPIFNMLKQTEKAKQAAAEELVSISDPYVPYLSGDTAASPTIHSSVGTTYIEYPLEYANYIYQGQAMKGNKPKHATGKPLVYGTARHPLAGPQWDQRALNDHPGVLENVVVEAMLHG</sequence>
<evidence type="ECO:0008006" key="3">
    <source>
        <dbReference type="Google" id="ProtNLM"/>
    </source>
</evidence>
<gene>
    <name evidence="1" type="ORF">HMPREF0623_0290</name>
</gene>
<comment type="caution">
    <text evidence="1">The sequence shown here is derived from an EMBL/GenBank/DDBJ whole genome shotgun (WGS) entry which is preliminary data.</text>
</comment>
<proteinExistence type="predicted"/>
<dbReference type="GeneID" id="29744867"/>
<dbReference type="HOGENOM" id="CLU_145873_0_0_9"/>
<name>E0NDB8_PEDAC</name>
<evidence type="ECO:0000313" key="1">
    <source>
        <dbReference type="EMBL" id="EFL96239.1"/>
    </source>
</evidence>
<reference evidence="1" key="1">
    <citation type="submission" date="2010-07" db="EMBL/GenBank/DDBJ databases">
        <authorList>
            <person name="Muzny D."/>
            <person name="Qin X."/>
            <person name="Deng J."/>
            <person name="Jiang H."/>
            <person name="Liu Y."/>
            <person name="Qu J."/>
            <person name="Song X.-Z."/>
            <person name="Zhang L."/>
            <person name="Thornton R."/>
            <person name="Coyle M."/>
            <person name="Francisco L."/>
            <person name="Jackson L."/>
            <person name="Javaid M."/>
            <person name="Korchina V."/>
            <person name="Kovar C."/>
            <person name="Mata R."/>
            <person name="Mathew T."/>
            <person name="Ngo R."/>
            <person name="Nguyen L."/>
            <person name="Nguyen N."/>
            <person name="Okwuonu G."/>
            <person name="Ongeri F."/>
            <person name="Pham C."/>
            <person name="Simmons D."/>
            <person name="Wilczek-Boney K."/>
            <person name="Hale W."/>
            <person name="Jakkamsetti A."/>
            <person name="Pham P."/>
            <person name="Ruth R."/>
            <person name="San Lucas F."/>
            <person name="Warren J."/>
            <person name="Zhang J."/>
            <person name="Zhao Z."/>
            <person name="Zhou C."/>
            <person name="Zhu D."/>
            <person name="Lee S."/>
            <person name="Bess C."/>
            <person name="Blankenburg K."/>
            <person name="Forbes L."/>
            <person name="Fu Q."/>
            <person name="Gubbala S."/>
            <person name="Hirani K."/>
            <person name="Jayaseelan J.C."/>
            <person name="Lara F."/>
            <person name="Munidasa M."/>
            <person name="Palculict T."/>
            <person name="Patil S."/>
            <person name="Pu L.-L."/>
            <person name="Saada N."/>
            <person name="Tang L."/>
            <person name="Weissenberger G."/>
            <person name="Zhu Y."/>
            <person name="Hemphill L."/>
            <person name="Shang Y."/>
            <person name="Youmans B."/>
            <person name="Ayvaz T."/>
            <person name="Ross M."/>
            <person name="Santibanez J."/>
            <person name="Aqrawi P."/>
            <person name="Gross S."/>
            <person name="Joshi V."/>
            <person name="Fowler G."/>
            <person name="Nazareth L."/>
            <person name="Reid J."/>
            <person name="Worley K."/>
            <person name="Petrosino J."/>
            <person name="Highlander S."/>
            <person name="Gibbs R."/>
        </authorList>
    </citation>
    <scope>NUCLEOTIDE SEQUENCE [LARGE SCALE GENOMIC DNA]</scope>
    <source>
        <strain evidence="1">DSM 20284</strain>
    </source>
</reference>
<keyword evidence="2" id="KW-1185">Reference proteome</keyword>
<protein>
    <recommendedName>
        <fullName evidence="3">Phage protein, HK97 gp10 family</fullName>
    </recommendedName>
</protein>
<dbReference type="RefSeq" id="WP_004165781.1">
    <property type="nucleotide sequence ID" value="NZ_GL397067.1"/>
</dbReference>
<accession>E0NDB8</accession>
<dbReference type="AlphaFoldDB" id="E0NDB8"/>